<comment type="caution">
    <text evidence="2">The sequence shown here is derived from an EMBL/GenBank/DDBJ whole genome shotgun (WGS) entry which is preliminary data.</text>
</comment>
<evidence type="ECO:0000313" key="3">
    <source>
        <dbReference type="Proteomes" id="UP000253551"/>
    </source>
</evidence>
<keyword evidence="3" id="KW-1185">Reference proteome</keyword>
<dbReference type="AlphaFoldDB" id="A0A367KL82"/>
<protein>
    <recommendedName>
        <fullName evidence="4">Cyanovirin-N domain-containing protein</fullName>
    </recommendedName>
</protein>
<dbReference type="InterPro" id="IPR016187">
    <property type="entry name" value="CTDL_fold"/>
</dbReference>
<sequence length="199" mass="21013">MYNTVQSIVFGSFVLISSVHALVAPLPSSQMIPQIPGKPVGLYANYTCSLFISASACQRDPYFIPPANVSSSSSSSTCRQYGGELVNVTNSNFNDVTTLLFDCRGAQSRAWINSWDGYNYGSNCLSLYTGSGSPGGAINTNCANGDIIPPVCFRSANIVPISAVSSTSLSISVTPITTLDFTLPFLGNDTIIIRPSSLA</sequence>
<accession>A0A367KL82</accession>
<evidence type="ECO:0000256" key="1">
    <source>
        <dbReference type="SAM" id="SignalP"/>
    </source>
</evidence>
<dbReference type="SUPFAM" id="SSF56436">
    <property type="entry name" value="C-type lectin-like"/>
    <property type="match status" value="1"/>
</dbReference>
<dbReference type="STRING" id="4846.A0A367KL82"/>
<evidence type="ECO:0000313" key="2">
    <source>
        <dbReference type="EMBL" id="RCI02956.1"/>
    </source>
</evidence>
<proteinExistence type="predicted"/>
<dbReference type="EMBL" id="PJQM01001198">
    <property type="protein sequence ID" value="RCI02956.1"/>
    <property type="molecule type" value="Genomic_DNA"/>
</dbReference>
<name>A0A367KL82_RHIST</name>
<keyword evidence="1" id="KW-0732">Signal</keyword>
<dbReference type="Proteomes" id="UP000253551">
    <property type="component" value="Unassembled WGS sequence"/>
</dbReference>
<reference evidence="2 3" key="1">
    <citation type="journal article" date="2018" name="G3 (Bethesda)">
        <title>Phylogenetic and Phylogenomic Definition of Rhizopus Species.</title>
        <authorList>
            <person name="Gryganskyi A.P."/>
            <person name="Golan J."/>
            <person name="Dolatabadi S."/>
            <person name="Mondo S."/>
            <person name="Robb S."/>
            <person name="Idnurm A."/>
            <person name="Muszewska A."/>
            <person name="Steczkiewicz K."/>
            <person name="Masonjones S."/>
            <person name="Liao H.L."/>
            <person name="Gajdeczka M.T."/>
            <person name="Anike F."/>
            <person name="Vuek A."/>
            <person name="Anishchenko I.M."/>
            <person name="Voigt K."/>
            <person name="de Hoog G.S."/>
            <person name="Smith M.E."/>
            <person name="Heitman J."/>
            <person name="Vilgalys R."/>
            <person name="Stajich J.E."/>
        </authorList>
    </citation>
    <scope>NUCLEOTIDE SEQUENCE [LARGE SCALE GENOMIC DNA]</scope>
    <source>
        <strain evidence="2 3">LSU 92-RS-03</strain>
    </source>
</reference>
<feature type="chain" id="PRO_5016993687" description="Cyanovirin-N domain-containing protein" evidence="1">
    <location>
        <begin position="22"/>
        <end position="199"/>
    </location>
</feature>
<dbReference type="OrthoDB" id="2289669at2759"/>
<evidence type="ECO:0008006" key="4">
    <source>
        <dbReference type="Google" id="ProtNLM"/>
    </source>
</evidence>
<feature type="signal peptide" evidence="1">
    <location>
        <begin position="1"/>
        <end position="21"/>
    </location>
</feature>
<organism evidence="2 3">
    <name type="scientific">Rhizopus stolonifer</name>
    <name type="common">Rhizopus nigricans</name>
    <dbReference type="NCBI Taxonomy" id="4846"/>
    <lineage>
        <taxon>Eukaryota</taxon>
        <taxon>Fungi</taxon>
        <taxon>Fungi incertae sedis</taxon>
        <taxon>Mucoromycota</taxon>
        <taxon>Mucoromycotina</taxon>
        <taxon>Mucoromycetes</taxon>
        <taxon>Mucorales</taxon>
        <taxon>Mucorineae</taxon>
        <taxon>Rhizopodaceae</taxon>
        <taxon>Rhizopus</taxon>
    </lineage>
</organism>
<gene>
    <name evidence="2" type="ORF">CU098_011583</name>
</gene>